<comment type="subunit">
    <text evidence="4">Homodimer.</text>
</comment>
<comment type="function">
    <text evidence="4">Involved in correct processing of both the 5' and 3' ends of 23S rRNA precursor. Processes 30S rRNA precursor transcript even in absence of ribonuclease 3 (Rnc); Rnc processes 30S rRNA into smaller rRNA precursors.</text>
</comment>
<gene>
    <name evidence="4" type="primary">mrnC</name>
    <name evidence="6" type="ORF">HNQ47_001676</name>
</gene>
<dbReference type="SUPFAM" id="SSF69065">
    <property type="entry name" value="RNase III domain-like"/>
    <property type="match status" value="1"/>
</dbReference>
<keyword evidence="4" id="KW-0699">rRNA-binding</keyword>
<dbReference type="HAMAP" id="MF_01468">
    <property type="entry name" value="RNase_Mini_III"/>
    <property type="match status" value="1"/>
</dbReference>
<dbReference type="PIRSF" id="PIRSF005520">
    <property type="entry name" value="UCP005520"/>
    <property type="match status" value="1"/>
</dbReference>
<dbReference type="AlphaFoldDB" id="A0A7W8FWT4"/>
<evidence type="ECO:0000256" key="1">
    <source>
        <dbReference type="ARBA" id="ARBA00022722"/>
    </source>
</evidence>
<keyword evidence="4" id="KW-0963">Cytoplasm</keyword>
<keyword evidence="4" id="KW-0694">RNA-binding</keyword>
<comment type="caution">
    <text evidence="6">The sequence shown here is derived from an EMBL/GenBank/DDBJ whole genome shotgun (WGS) entry which is preliminary data.</text>
</comment>
<evidence type="ECO:0000256" key="2">
    <source>
        <dbReference type="ARBA" id="ARBA00022759"/>
    </source>
</evidence>
<comment type="cofactor">
    <cofactor evidence="4">
        <name>Mg(2+)</name>
        <dbReference type="ChEBI" id="CHEBI:18420"/>
    </cofactor>
</comment>
<accession>A0A7W8FWT4</accession>
<comment type="subcellular location">
    <subcellularLocation>
        <location evidence="4">Cytoplasm</location>
    </subcellularLocation>
</comment>
<dbReference type="GO" id="GO:0004525">
    <property type="term" value="F:ribonuclease III activity"/>
    <property type="evidence" value="ECO:0007669"/>
    <property type="project" value="InterPro"/>
</dbReference>
<evidence type="ECO:0000313" key="6">
    <source>
        <dbReference type="EMBL" id="MBB5183641.1"/>
    </source>
</evidence>
<dbReference type="GO" id="GO:0005737">
    <property type="term" value="C:cytoplasm"/>
    <property type="evidence" value="ECO:0007669"/>
    <property type="project" value="UniProtKB-SubCell"/>
</dbReference>
<keyword evidence="3 4" id="KW-0378">Hydrolase</keyword>
<dbReference type="GO" id="GO:0019843">
    <property type="term" value="F:rRNA binding"/>
    <property type="evidence" value="ECO:0007669"/>
    <property type="project" value="UniProtKB-UniRule"/>
</dbReference>
<organism evidence="6 7">
    <name type="scientific">Catenisphaera adipataccumulans</name>
    <dbReference type="NCBI Taxonomy" id="700500"/>
    <lineage>
        <taxon>Bacteria</taxon>
        <taxon>Bacillati</taxon>
        <taxon>Bacillota</taxon>
        <taxon>Erysipelotrichia</taxon>
        <taxon>Erysipelotrichales</taxon>
        <taxon>Erysipelotrichaceae</taxon>
        <taxon>Catenisphaera</taxon>
    </lineage>
</organism>
<dbReference type="Pfam" id="PF00636">
    <property type="entry name" value="Ribonuclease_3"/>
    <property type="match status" value="1"/>
</dbReference>
<evidence type="ECO:0000313" key="7">
    <source>
        <dbReference type="Proteomes" id="UP000539953"/>
    </source>
</evidence>
<reference evidence="6 7" key="1">
    <citation type="submission" date="2020-08" db="EMBL/GenBank/DDBJ databases">
        <title>Genomic Encyclopedia of Type Strains, Phase IV (KMG-IV): sequencing the most valuable type-strain genomes for metagenomic binning, comparative biology and taxonomic classification.</title>
        <authorList>
            <person name="Goeker M."/>
        </authorList>
    </citation>
    <scope>NUCLEOTIDE SEQUENCE [LARGE SCALE GENOMIC DNA]</scope>
    <source>
        <strain evidence="6 7">DSM 25799</strain>
    </source>
</reference>
<dbReference type="InterPro" id="IPR000999">
    <property type="entry name" value="RNase_III_dom"/>
</dbReference>
<dbReference type="EC" id="3.1.26.-" evidence="4"/>
<name>A0A7W8FWT4_9FIRM</name>
<keyword evidence="2 4" id="KW-0255">Endonuclease</keyword>
<sequence>MEIVTENATSLAWIGDAVMTLRIREELLKEGYRKADVLQKKSARICSAKGQAHLLDQLMAENFFNEDEQTILARGRNATIHSKAKNADVGTYLKATALESVLGYLYLYHHEKRLQECLDKLAAAGKEL</sequence>
<keyword evidence="7" id="KW-1185">Reference proteome</keyword>
<dbReference type="GO" id="GO:0006364">
    <property type="term" value="P:rRNA processing"/>
    <property type="evidence" value="ECO:0007669"/>
    <property type="project" value="UniProtKB-UniRule"/>
</dbReference>
<keyword evidence="4" id="KW-0460">Magnesium</keyword>
<dbReference type="Proteomes" id="UP000539953">
    <property type="component" value="Unassembled WGS sequence"/>
</dbReference>
<dbReference type="Gene3D" id="1.10.1520.10">
    <property type="entry name" value="Ribonuclease III domain"/>
    <property type="match status" value="1"/>
</dbReference>
<keyword evidence="4" id="KW-0698">rRNA processing</keyword>
<dbReference type="RefSeq" id="WP_183328938.1">
    <property type="nucleotide sequence ID" value="NZ_JACHHK010000006.1"/>
</dbReference>
<feature type="domain" description="RNase III" evidence="5">
    <location>
        <begin position="10"/>
        <end position="107"/>
    </location>
</feature>
<dbReference type="InterPro" id="IPR008226">
    <property type="entry name" value="Mini3_fam"/>
</dbReference>
<comment type="similarity">
    <text evidence="4">Belongs to the MrnC RNase family.</text>
</comment>
<keyword evidence="4" id="KW-0690">Ribosome biogenesis</keyword>
<dbReference type="PANTHER" id="PTHR34276:SF1">
    <property type="entry name" value="MINI-RIBONUCLEASE 3"/>
    <property type="match status" value="1"/>
</dbReference>
<evidence type="ECO:0000259" key="5">
    <source>
        <dbReference type="Pfam" id="PF00636"/>
    </source>
</evidence>
<dbReference type="EMBL" id="JACHHK010000006">
    <property type="protein sequence ID" value="MBB5183641.1"/>
    <property type="molecule type" value="Genomic_DNA"/>
</dbReference>
<evidence type="ECO:0000256" key="3">
    <source>
        <dbReference type="ARBA" id="ARBA00022801"/>
    </source>
</evidence>
<feature type="active site" evidence="4">
    <location>
        <position position="16"/>
    </location>
</feature>
<dbReference type="InterPro" id="IPR036389">
    <property type="entry name" value="RNase_III_sf"/>
</dbReference>
<dbReference type="PANTHER" id="PTHR34276">
    <property type="entry name" value="MINI-RIBONUCLEASE 3"/>
    <property type="match status" value="1"/>
</dbReference>
<evidence type="ECO:0000256" key="4">
    <source>
        <dbReference type="HAMAP-Rule" id="MF_01468"/>
    </source>
</evidence>
<proteinExistence type="inferred from homology"/>
<keyword evidence="1 4" id="KW-0540">Nuclease</keyword>
<protein>
    <recommendedName>
        <fullName evidence="4">Mini-ribonuclease 3</fullName>
        <shortName evidence="4">Mini-3</shortName>
        <shortName evidence="4">Mini-RNase 3</shortName>
        <ecNumber evidence="4">3.1.26.-</ecNumber>
    </recommendedName>
    <alternativeName>
        <fullName evidence="4">Mini-RNase III</fullName>
        <shortName evidence="4">Mini-III</shortName>
    </alternativeName>
</protein>